<dbReference type="PANTHER" id="PTHR12338">
    <property type="entry name" value="AUTOTRANSPORTER"/>
    <property type="match status" value="1"/>
</dbReference>
<evidence type="ECO:0000256" key="1">
    <source>
        <dbReference type="ARBA" id="ARBA00004613"/>
    </source>
</evidence>
<protein>
    <submittedName>
        <fullName evidence="7">Filamentous hemagglutinin family N-terminal domain-containing protein</fullName>
    </submittedName>
</protein>
<keyword evidence="2" id="KW-0964">Secreted</keyword>
<evidence type="ECO:0000256" key="3">
    <source>
        <dbReference type="ARBA" id="ARBA00022729"/>
    </source>
</evidence>
<dbReference type="EMBL" id="FXUL01000010">
    <property type="protein sequence ID" value="SMP64819.1"/>
    <property type="molecule type" value="Genomic_DNA"/>
</dbReference>
<evidence type="ECO:0000259" key="6">
    <source>
        <dbReference type="SMART" id="SM00912"/>
    </source>
</evidence>
<feature type="domain" description="Filamentous haemagglutinin FhaB/tRNA nuclease CdiA-like TPS" evidence="6">
    <location>
        <begin position="40"/>
        <end position="152"/>
    </location>
</feature>
<keyword evidence="3 5" id="KW-0732">Signal</keyword>
<organism evidence="7 8">
    <name type="scientific">Noviherbaspirillum suwonense</name>
    <dbReference type="NCBI Taxonomy" id="1224511"/>
    <lineage>
        <taxon>Bacteria</taxon>
        <taxon>Pseudomonadati</taxon>
        <taxon>Pseudomonadota</taxon>
        <taxon>Betaproteobacteria</taxon>
        <taxon>Burkholderiales</taxon>
        <taxon>Oxalobacteraceae</taxon>
        <taxon>Noviherbaspirillum</taxon>
    </lineage>
</organism>
<dbReference type="InterPro" id="IPR011050">
    <property type="entry name" value="Pectin_lyase_fold/virulence"/>
</dbReference>
<feature type="signal peptide" evidence="5">
    <location>
        <begin position="1"/>
        <end position="42"/>
    </location>
</feature>
<gene>
    <name evidence="7" type="ORF">SAMN06295970_110100</name>
</gene>
<comment type="caution">
    <text evidence="7">The sequence shown here is derived from an EMBL/GenBank/DDBJ whole genome shotgun (WGS) entry which is preliminary data.</text>
</comment>
<evidence type="ECO:0000313" key="7">
    <source>
        <dbReference type="EMBL" id="SMP64819.1"/>
    </source>
</evidence>
<dbReference type="Pfam" id="PF05860">
    <property type="entry name" value="TPS"/>
    <property type="match status" value="1"/>
</dbReference>
<comment type="subcellular location">
    <subcellularLocation>
        <location evidence="1">Secreted</location>
    </subcellularLocation>
</comment>
<dbReference type="Proteomes" id="UP001158049">
    <property type="component" value="Unassembled WGS sequence"/>
</dbReference>
<feature type="compositionally biased region" description="Gly residues" evidence="4">
    <location>
        <begin position="1001"/>
        <end position="1030"/>
    </location>
</feature>
<name>A0ABY1Q9V0_9BURK</name>
<dbReference type="InterPro" id="IPR012334">
    <property type="entry name" value="Pectin_lyas_fold"/>
</dbReference>
<evidence type="ECO:0000256" key="5">
    <source>
        <dbReference type="SAM" id="SignalP"/>
    </source>
</evidence>
<evidence type="ECO:0000256" key="4">
    <source>
        <dbReference type="SAM" id="MobiDB-lite"/>
    </source>
</evidence>
<dbReference type="Gene3D" id="2.160.20.110">
    <property type="match status" value="1"/>
</dbReference>
<feature type="compositionally biased region" description="Gly residues" evidence="4">
    <location>
        <begin position="944"/>
        <end position="967"/>
    </location>
</feature>
<dbReference type="SUPFAM" id="SSF51126">
    <property type="entry name" value="Pectin lyase-like"/>
    <property type="match status" value="1"/>
</dbReference>
<reference evidence="7 8" key="1">
    <citation type="submission" date="2017-05" db="EMBL/GenBank/DDBJ databases">
        <authorList>
            <person name="Varghese N."/>
            <person name="Submissions S."/>
        </authorList>
    </citation>
    <scope>NUCLEOTIDE SEQUENCE [LARGE SCALE GENOMIC DNA]</scope>
    <source>
        <strain evidence="7 8">DSM 26001</strain>
    </source>
</reference>
<dbReference type="InterPro" id="IPR050909">
    <property type="entry name" value="Bact_Autotransporter_VF"/>
</dbReference>
<dbReference type="PANTHER" id="PTHR12338:SF8">
    <property type="entry name" value="HEME_HEMOPEXIN-BINDING PROTEIN"/>
    <property type="match status" value="1"/>
</dbReference>
<feature type="chain" id="PRO_5047192900" evidence="5">
    <location>
        <begin position="43"/>
        <end position="1089"/>
    </location>
</feature>
<dbReference type="SMART" id="SM00912">
    <property type="entry name" value="Haemagg_act"/>
    <property type="match status" value="1"/>
</dbReference>
<keyword evidence="8" id="KW-1185">Reference proteome</keyword>
<feature type="region of interest" description="Disordered" evidence="4">
    <location>
        <begin position="1001"/>
        <end position="1043"/>
    </location>
</feature>
<dbReference type="InterPro" id="IPR008638">
    <property type="entry name" value="FhaB/CdiA-like_TPS"/>
</dbReference>
<evidence type="ECO:0000256" key="2">
    <source>
        <dbReference type="ARBA" id="ARBA00022525"/>
    </source>
</evidence>
<dbReference type="Gene3D" id="2.160.20.10">
    <property type="entry name" value="Single-stranded right-handed beta-helix, Pectin lyase-like"/>
    <property type="match status" value="1"/>
</dbReference>
<dbReference type="NCBIfam" id="TIGR01901">
    <property type="entry name" value="adhes_NPXG"/>
    <property type="match status" value="1"/>
</dbReference>
<evidence type="ECO:0000313" key="8">
    <source>
        <dbReference type="Proteomes" id="UP001158049"/>
    </source>
</evidence>
<proteinExistence type="predicted"/>
<accession>A0ABY1Q9V0</accession>
<feature type="region of interest" description="Disordered" evidence="4">
    <location>
        <begin position="936"/>
        <end position="967"/>
    </location>
</feature>
<sequence length="1089" mass="110317">MITCPPHASSLPAPGKKIERIRCLPAPLSLAIACLYSTSAQALPQNPTTVSGKVSITTANQAMQVNQTTNKAIIEWQKFGVASNESVTFNQPSRSSVILNRVSGMETSALDGMLNATGQVFIVNPNGVLIGPTARVNAGGLLASTLAIENQRFLNSDFTFAARSDSDKAPVGNAGSVTAVDGGYVILLANNVRNSGTIDAPAGHVLMGAGSKATLYLSDQSLLGYRIDAGSAAALVENAGRIRADGGKVTLAASGISGASQLASAAVNHSGIIEAKTLNGKAGAIVLSGDMQAGRVSVTGRLDASAQAGVGGTIDTSAAVVAVGSNASISTESVSGATGLWTATSLNPVIGGDRDSISNTVLAKALDKSNVTVSAYGNGTGTSGSLSIAGEIDARGKHKLMVKATHDVLVAAPVTVGSGGFAARADSDGSGEGAVKFDAAATIRGNDGAPIDIYTNVPSYSDTSRYDGFITSPYRLWMLVNNAGQLQDMQSNLSGNYALGRDIDAAGTAAWNGGAGFRPIGLDRKRFDGQLDGMSHVISNLTINRPRNDYVGLFSEMTGTVMNLGLRNVHVTANSHAGAFAGYNGGTLKNVYATGSVSVDVERGYSEQSTNTAGGLVGSNGRSGAIRDAYSLVDVGGDAILGGIAGTNEGTIDGVYAAGKVGRPNFADELFGIGGIAGINSGPVRNTYWTTDGTGKNLAFGSDHSSVDGGNSVHALTNDGLRTAELGLDFDTRWFRYDGYTAPLLRSFLKPLTIDGISREVDKIYDSLAFDFQPAFLYSIPEAASSAHLNSRNDATRGAQGSDVGTYSSGTVTTFWSDQQGYLIRNPIVRQKTIVAIHARPIVLQATADTKYFDDSIVSPALPGVSNDRNERNAGLVSGDVLDAVQSFDAKVAGDRTLSISSVEIKNSQGKNVTSNYEISRSDAIGKIVEKKADTIPEIPVTDGGNGNGTGDGSGGGTGGGNGGGTGGGNGGGTGGGNGGGTGGGNGGGAGGGNGVGTGGGTNGGLGRGSGNGSGGTNGGANGGNAGGTLGSPADRSGEQQRSATLFAYLGDRGEDELKKRSLENSKLRNAFTLSIRDGGIRVPGETAR</sequence>